<comment type="caution">
    <text evidence="1">The sequence shown here is derived from an EMBL/GenBank/DDBJ whole genome shotgun (WGS) entry which is preliminary data.</text>
</comment>
<reference evidence="1 2" key="1">
    <citation type="journal article" date="2019" name="Int. J. Syst. Evol. Microbiol.">
        <title>The Global Catalogue of Microorganisms (GCM) 10K type strain sequencing project: providing services to taxonomists for standard genome sequencing and annotation.</title>
        <authorList>
            <consortium name="The Broad Institute Genomics Platform"/>
            <consortium name="The Broad Institute Genome Sequencing Center for Infectious Disease"/>
            <person name="Wu L."/>
            <person name="Ma J."/>
        </authorList>
    </citation>
    <scope>NUCLEOTIDE SEQUENCE [LARGE SCALE GENOMIC DNA]</scope>
    <source>
        <strain evidence="1 2">CGMCC 1.12720</strain>
    </source>
</reference>
<evidence type="ECO:0000313" key="2">
    <source>
        <dbReference type="Proteomes" id="UP000605392"/>
    </source>
</evidence>
<accession>A0ACB5PRN2</accession>
<sequence>MLLLAGPGITAVQAHTSSTNKVAEWQLTGKVVSQNNEGLPGVTVVIKGTTNGTTTGPDGAFSLSVPETAGTLVFSFIGFTTQERPFTGSQAFTIKMAEDVKSLEEVVVVGYGTQKKGDVTGAIATFDASRLEERPIARVDQALVGQMAGVQVKQNTGVPGRGFSVQVRGAGSITAGNEPLYVIDGFPLDNVAQNGGGRFASGSPLDNINPNDIESIQVLKDAAAAAIYGSRAANGVVLITTKKGKSGKPQITFNSYVGVSQAAKKLDVLSAEEWAERAAEIINDNWVRSGPGRTASQTTAERQAILKVNNIVPAQMIDERWFQPGHPGLQYIDWQDEAFRTGRTQSYQVGASGATDNVNYFISGNYTDQQGMMVGLGYKRYSARANVEVKASNKLRFGLNVTPTYSVTNDPGIEGKDNRLHQLVSMAPIVEDTAGVASGYGKNEVYRWGVSTASPVRVMENAIGETKTFRTLSTLYAEYEVISGLRLRSSINFDNNDVTSKSYNPAVRDLPTSQASGSYSGFRRQTFVNENTATYTRVFGEKHDLTALAGYAYNISRIDNVRLGATGGFVNNQVTTLNAATNINGTGSNNTTESQNVLISYFGRLQYSYAGKYLLSTSIRRDGSSRFGGQNQFGVFPAASVGWRISQEEFMKNITPLSDLKLRASIGLSGNNSIGDYNSIATLGIYNYTFGGALATGQAPNRVENPELQWERNRTIDFGVDVGFFQNRIFGSFDYYTKTSKDLLLNVPINTASGFGNNLVNIGEVENRGWEVELTTNNLNNALEWTTSLNFSHNQNEVKHLGPGDATIEVASVADLPSNVLQVGKPMYSIFVIRQNGILSQADIDNGAALYNNQTAGDPRYEDANGDGKIDANDRVIVGQPNPKYTWGITNTFKYKGFDLSFLVQGQNGGYIYSMFGRAIDRTSVGYQENALGRSRDRWRSEEDPGDGVKGKATARFGFIKNTDWLYSSDYYRVRNITLGYDLGRIISKSVMQGARVYVTAENFFGKDKYYGGFNPDAVNTDNGSTFTSGVDYGGLPLAKSLVLGLNVTF</sequence>
<dbReference type="EMBL" id="BMFN01000002">
    <property type="protein sequence ID" value="GGF65602.1"/>
    <property type="molecule type" value="Genomic_DNA"/>
</dbReference>
<gene>
    <name evidence="1" type="ORF">GCM10011375_20680</name>
</gene>
<evidence type="ECO:0000313" key="1">
    <source>
        <dbReference type="EMBL" id="GGF65602.1"/>
    </source>
</evidence>
<proteinExistence type="predicted"/>
<organism evidence="1 2">
    <name type="scientific">Hymenobacter qilianensis</name>
    <dbReference type="NCBI Taxonomy" id="1385715"/>
    <lineage>
        <taxon>Bacteria</taxon>
        <taxon>Pseudomonadati</taxon>
        <taxon>Bacteroidota</taxon>
        <taxon>Cytophagia</taxon>
        <taxon>Cytophagales</taxon>
        <taxon>Hymenobacteraceae</taxon>
        <taxon>Hymenobacter</taxon>
    </lineage>
</organism>
<protein>
    <submittedName>
        <fullName evidence="1">SusC/RagA family TonB-linked outer membrane protein</fullName>
    </submittedName>
</protein>
<name>A0ACB5PRN2_9BACT</name>
<dbReference type="Proteomes" id="UP000605392">
    <property type="component" value="Unassembled WGS sequence"/>
</dbReference>
<keyword evidence="2" id="KW-1185">Reference proteome</keyword>